<evidence type="ECO:0000313" key="2">
    <source>
        <dbReference type="Proteomes" id="UP000831701"/>
    </source>
</evidence>
<dbReference type="Proteomes" id="UP000831701">
    <property type="component" value="Chromosome 14"/>
</dbReference>
<protein>
    <submittedName>
        <fullName evidence="1">Uncharacterized protein</fullName>
    </submittedName>
</protein>
<sequence length="2218" mass="246462">MGSQVVQTLRQGVWASLTGGWYHDPDQNKFNNSCHLYLWIFLLMLPLSLHLALPPTTMALSIYCTSITVFFILIKLANYRLHLMFDEGEAVVRSSLSDLSKAPEKKSNASDSCLPASIRKSSTVPDSVAMTMLARKRPSPVIQVTVKQTETDLGLIGVDCSKSDEAAKTVEGIADLSLSLTEMQMGQGESAAEERPVEGGLHPSPEPSPDELSSPNPDQAAPLLQAQQRPPSRAEREETRSGSSSGTGKMDAEIIETGAAKEAADIQGPLMGTDREQSEQERTAEKDSVQNVIENEKDCEDKGTADRETADEGLPPSKGSEDESEEEIEGQKEPPDANNNSLETPMDHQDDFINIPDSPAQAEPPEETYCSDEIEVVLVDNSVPGPASAHLDDSDTVKIIITMSCDPQTAAQLEESVKQSLLENAQVGIVLSTTSCFSLVVKYMMKFFSEVLFYLENTVCMTCLCLSCKAQKDAGECHIKIPVITFDSPEEEKQEAEEGEEATGSEDDPTLKQQETTSQSEEFHLCRETTSSDFTTIESQDPDQVHLGLQLTNDSTPSPQLTNDNSSSGIDVHSHPDDTDPLDPNVDSQGFLRLPPALGRYGPGGRTHIRGLSMDSGKDAVLLSDRSHNTTTMTSSKSDLEAKEGQIPNESNFLEFVSLLGSLSTRAGGASTQEDEGPQCKEESVAAEEENLSAASRPDEMVIETNTETKTERPKPPTSLPTDTLQAIPPTQIPIVSPDSPQTDREKDPDYDSLPSQTSQSESSMLQVICRPEATNKEEAYTFHTVHRDRPRKLYAERALNLPLGAELITGNMCDLLSTSSNSECQDGLVGGHADCPFQRRIIPAHRLRPRRTHPEIFQEEDSLDESSETSTQEKPTRKIYYKLKLFPGKRINILYDRLTLLALLDRNQEVLENLVAVFMAFLVSFLGFVLLNHGCFKDFWVFQFCLVIASCQYSLLKSVQPDAASPTHGHNQLVAYSRAAYFCIFCALIWLLEQLLRRKDLPVSTLYGVTIVCHDALHFIRDLLVGFTYCFPITFLVGLFPQINTFTIYLLEQIDMHLFGGTAATSLISAIYSILRSLIALSLLYGFCFGALKEPWDEQHTPALFSGFCGLLVVFSYHLSRQSSDPSVLLSLIKSKIMPALVESEEEEEDDTDSKDPLPEKLQSSMKEILLSDVVVCSVAYILTFAITASTVFLSLKPFVTIVLYALAGTVGFVTHYLIPQLRKHHPWLWISHPVLKTKEYHQFEPREDAVLMWFERLYVGLLCFEKYVVYPAIVLSALTNDGFALSHRKKLGIHCDVLLTTVAGMKLLRSSFCNPSFQFLTLLFTLVFFHFDCPHASESFLLDFFIMSIVFHKMRELLLKLHFILVYIAPWQIAWGSAFHAFAQPFAVPHSAMLLLQTLLTTVFYTPLAPFLGSAIFISSYPRPIKFWERNYNTKRIDNSNSRLVSQVDKETGCDDSNLNSIFYEYLTRSLQHSLCGDLMLGRWGNYSAGDCFILASDYLNALVHLIEIGNGLVTFQLRGLEFRGTYCQQREVEAITEGVEEDEACCCCEPGHLPHMLSCNAAFNLRWLAWEVMATKYLLEGYSISENNAATMLQVYDLRKLLITYYLKSPFTPNNPSLSSQSIIYYLVHSPKLSTWLKDASIQEALQSYTKWHHIERDPQVFSVKIDEDYVHCLQGVTRASFCNVYLEWIQYCAGKMETPVESDEDSPLVTLSYALSVLGRRSLGTASHNMSNSLESFLYGFNTLFKGDFRIATKDEWVFADLDLLQKVVAPAVRMSLKLHQDHFTCLEETEEASILYEAITNYRSSLVICHESDPAWRKAVLSSRDTLLTLRHMIDDGTDEYKIIMLYKRHLSFKVIKINKECVRGLWAGQQQELVFLRNRNPERGSIQNSKQALRNMVNSSCDQPLGYPMYVSPLTTSYAGTHRTLRSIGGGALSLDVIRSWLCSKWLRVRKDNLTSCNSGVNMEDVDCGAGVSSSLSHNRPSSVTSNSLSLYQHRARTTHSHRHHNAENTVTKISCARREYRSRSVQPQSQRPPVSSQSGPILDSGSTHGLVQRLSNSQLSFNTSIASIFSQVPRLSGAGGISSQLQAAQHQQRSSQVSSSSSTLSLLFGKRSFSSGLVISGLSAAEGGNTTDTQSSSSVNIAIGPSHRSSSRATQWTSEPYESIDATYSNAAITVKDGVQSGDRGSQGLDKTQEDSASASTAPEMTDQKTV</sequence>
<reference evidence="1" key="1">
    <citation type="submission" date="2022-04" db="EMBL/GenBank/DDBJ databases">
        <title>Jade perch genome.</title>
        <authorList>
            <person name="Chao B."/>
        </authorList>
    </citation>
    <scope>NUCLEOTIDE SEQUENCE</scope>
    <source>
        <strain evidence="1">CB-2022</strain>
    </source>
</reference>
<proteinExistence type="predicted"/>
<dbReference type="EMBL" id="CM041544">
    <property type="protein sequence ID" value="KAI3363352.1"/>
    <property type="molecule type" value="Genomic_DNA"/>
</dbReference>
<gene>
    <name evidence="1" type="ORF">L3Q82_011977</name>
</gene>
<name>A0ACB8W7Z6_9TELE</name>
<organism evidence="1 2">
    <name type="scientific">Scortum barcoo</name>
    <name type="common">barcoo grunter</name>
    <dbReference type="NCBI Taxonomy" id="214431"/>
    <lineage>
        <taxon>Eukaryota</taxon>
        <taxon>Metazoa</taxon>
        <taxon>Chordata</taxon>
        <taxon>Craniata</taxon>
        <taxon>Vertebrata</taxon>
        <taxon>Euteleostomi</taxon>
        <taxon>Actinopterygii</taxon>
        <taxon>Neopterygii</taxon>
        <taxon>Teleostei</taxon>
        <taxon>Neoteleostei</taxon>
        <taxon>Acanthomorphata</taxon>
        <taxon>Eupercaria</taxon>
        <taxon>Centrarchiformes</taxon>
        <taxon>Terapontoidei</taxon>
        <taxon>Terapontidae</taxon>
        <taxon>Scortum</taxon>
    </lineage>
</organism>
<evidence type="ECO:0000313" key="1">
    <source>
        <dbReference type="EMBL" id="KAI3363352.1"/>
    </source>
</evidence>
<accession>A0ACB8W7Z6</accession>
<comment type="caution">
    <text evidence="1">The sequence shown here is derived from an EMBL/GenBank/DDBJ whole genome shotgun (WGS) entry which is preliminary data.</text>
</comment>
<keyword evidence="2" id="KW-1185">Reference proteome</keyword>